<name>A0A1M5VRU9_9CLOT</name>
<dbReference type="SUPFAM" id="SSF55315">
    <property type="entry name" value="L30e-like"/>
    <property type="match status" value="1"/>
</dbReference>
<dbReference type="Pfam" id="PF00588">
    <property type="entry name" value="SpoU_methylase"/>
    <property type="match status" value="1"/>
</dbReference>
<accession>A0A1M5VRU9</accession>
<dbReference type="InterPro" id="IPR029026">
    <property type="entry name" value="tRNA_m1G_MTases_N"/>
</dbReference>
<dbReference type="EMBL" id="FQXP01000005">
    <property type="protein sequence ID" value="SHH77920.1"/>
    <property type="molecule type" value="Genomic_DNA"/>
</dbReference>
<dbReference type="InterPro" id="IPR053888">
    <property type="entry name" value="MRM3-like_sub_bind"/>
</dbReference>
<dbReference type="GO" id="GO:0005737">
    <property type="term" value="C:cytoplasm"/>
    <property type="evidence" value="ECO:0007669"/>
    <property type="project" value="UniProtKB-ARBA"/>
</dbReference>
<dbReference type="GO" id="GO:0006396">
    <property type="term" value="P:RNA processing"/>
    <property type="evidence" value="ECO:0007669"/>
    <property type="project" value="InterPro"/>
</dbReference>
<dbReference type="Proteomes" id="UP000184526">
    <property type="component" value="Unassembled WGS sequence"/>
</dbReference>
<dbReference type="InterPro" id="IPR001537">
    <property type="entry name" value="SpoU_MeTrfase"/>
</dbReference>
<dbReference type="STRING" id="1121306.SAMN02745196_01317"/>
<dbReference type="InterPro" id="IPR051259">
    <property type="entry name" value="rRNA_Methyltransferase"/>
</dbReference>
<evidence type="ECO:0000256" key="2">
    <source>
        <dbReference type="ARBA" id="ARBA00022603"/>
    </source>
</evidence>
<evidence type="ECO:0000256" key="1">
    <source>
        <dbReference type="ARBA" id="ARBA00007228"/>
    </source>
</evidence>
<comment type="similarity">
    <text evidence="1">Belongs to the class IV-like SAM-binding methyltransferase superfamily. RNA methyltransferase TrmH family.</text>
</comment>
<keyword evidence="6" id="KW-1185">Reference proteome</keyword>
<evidence type="ECO:0000313" key="6">
    <source>
        <dbReference type="Proteomes" id="UP000184526"/>
    </source>
</evidence>
<dbReference type="Pfam" id="PF22435">
    <property type="entry name" value="MRM3-like_sub_bind"/>
    <property type="match status" value="1"/>
</dbReference>
<dbReference type="GO" id="GO:0032259">
    <property type="term" value="P:methylation"/>
    <property type="evidence" value="ECO:0007669"/>
    <property type="project" value="UniProtKB-KW"/>
</dbReference>
<dbReference type="RefSeq" id="WP_072831244.1">
    <property type="nucleotide sequence ID" value="NZ_FQXP01000005.1"/>
</dbReference>
<feature type="domain" description="RNA 2-O ribose methyltransferase substrate binding" evidence="4">
    <location>
        <begin position="31"/>
        <end position="106"/>
    </location>
</feature>
<dbReference type="GO" id="GO:0008173">
    <property type="term" value="F:RNA methyltransferase activity"/>
    <property type="evidence" value="ECO:0007669"/>
    <property type="project" value="InterPro"/>
</dbReference>
<keyword evidence="2 5" id="KW-0489">Methyltransferase</keyword>
<evidence type="ECO:0000313" key="5">
    <source>
        <dbReference type="EMBL" id="SHH77920.1"/>
    </source>
</evidence>
<dbReference type="SMART" id="SM00967">
    <property type="entry name" value="SpoU_sub_bind"/>
    <property type="match status" value="1"/>
</dbReference>
<dbReference type="SUPFAM" id="SSF75217">
    <property type="entry name" value="alpha/beta knot"/>
    <property type="match status" value="1"/>
</dbReference>
<keyword evidence="3 5" id="KW-0808">Transferase</keyword>
<gene>
    <name evidence="5" type="ORF">SAMN02745196_01317</name>
</gene>
<dbReference type="OrthoDB" id="9785673at2"/>
<evidence type="ECO:0000256" key="3">
    <source>
        <dbReference type="ARBA" id="ARBA00022679"/>
    </source>
</evidence>
<dbReference type="GO" id="GO:0003723">
    <property type="term" value="F:RNA binding"/>
    <property type="evidence" value="ECO:0007669"/>
    <property type="project" value="InterPro"/>
</dbReference>
<evidence type="ECO:0000259" key="4">
    <source>
        <dbReference type="SMART" id="SM00967"/>
    </source>
</evidence>
<dbReference type="PANTHER" id="PTHR43191:SF2">
    <property type="entry name" value="RRNA METHYLTRANSFERASE 3, MITOCHONDRIAL"/>
    <property type="match status" value="1"/>
</dbReference>
<dbReference type="InterPro" id="IPR013123">
    <property type="entry name" value="SpoU_subst-bd"/>
</dbReference>
<dbReference type="InterPro" id="IPR029028">
    <property type="entry name" value="Alpha/beta_knot_MTases"/>
</dbReference>
<protein>
    <submittedName>
        <fullName evidence="5">RNA methyltransferase, TrmH family</fullName>
    </submittedName>
</protein>
<sequence length="260" mass="28679">MERIESKSNNFLKEVKKLKDKKHRTKSSSFLVEGLRFVKEAIESDFNVEALIISDKILDKFYDLGIDSIDLENTRVVNVSDEIFTTVCDTESPQGILAIVKNKALEISEENGFYVLADRIQDPGNMGTIIRTAHAAGALGVILTKGTVDIYNEKTLRSTMGSIFKVPIIEDNNLELTKSLRDNGFKLVTSTLETDNNFFDVNLKDNVIISVGNEGNGISDELKGLSDIAVKIPMPGNAESLNAAVAASIMVYEVVRQNMI</sequence>
<dbReference type="InterPro" id="IPR029064">
    <property type="entry name" value="Ribosomal_eL30-like_sf"/>
</dbReference>
<dbReference type="Gene3D" id="3.40.1280.10">
    <property type="match status" value="1"/>
</dbReference>
<reference evidence="5 6" key="1">
    <citation type="submission" date="2016-11" db="EMBL/GenBank/DDBJ databases">
        <authorList>
            <person name="Jaros S."/>
            <person name="Januszkiewicz K."/>
            <person name="Wedrychowicz H."/>
        </authorList>
    </citation>
    <scope>NUCLEOTIDE SEQUENCE [LARGE SCALE GENOMIC DNA]</scope>
    <source>
        <strain evidence="5 6">DSM 3089</strain>
    </source>
</reference>
<dbReference type="CDD" id="cd18095">
    <property type="entry name" value="SpoU-like_rRNA-MTase"/>
    <property type="match status" value="1"/>
</dbReference>
<organism evidence="5 6">
    <name type="scientific">Clostridium collagenovorans DSM 3089</name>
    <dbReference type="NCBI Taxonomy" id="1121306"/>
    <lineage>
        <taxon>Bacteria</taxon>
        <taxon>Bacillati</taxon>
        <taxon>Bacillota</taxon>
        <taxon>Clostridia</taxon>
        <taxon>Eubacteriales</taxon>
        <taxon>Clostridiaceae</taxon>
        <taxon>Clostridium</taxon>
    </lineage>
</organism>
<dbReference type="Gene3D" id="3.30.1330.30">
    <property type="match status" value="1"/>
</dbReference>
<dbReference type="AlphaFoldDB" id="A0A1M5VRU9"/>
<proteinExistence type="inferred from homology"/>
<dbReference type="PANTHER" id="PTHR43191">
    <property type="entry name" value="RRNA METHYLTRANSFERASE 3"/>
    <property type="match status" value="1"/>
</dbReference>